<feature type="transmembrane region" description="Helical" evidence="1">
    <location>
        <begin position="139"/>
        <end position="157"/>
    </location>
</feature>
<dbReference type="RefSeq" id="WP_171469729.1">
    <property type="nucleotide sequence ID" value="NZ_CP053452.2"/>
</dbReference>
<name>A0A6M5YHW2_9BACT</name>
<dbReference type="Proteomes" id="UP000503447">
    <property type="component" value="Chromosome"/>
</dbReference>
<feature type="transmembrane region" description="Helical" evidence="1">
    <location>
        <begin position="279"/>
        <end position="300"/>
    </location>
</feature>
<dbReference type="EMBL" id="CP053452">
    <property type="protein sequence ID" value="QJW93558.1"/>
    <property type="molecule type" value="Genomic_DNA"/>
</dbReference>
<evidence type="ECO:0000313" key="4">
    <source>
        <dbReference type="Proteomes" id="UP000503447"/>
    </source>
</evidence>
<feature type="transmembrane region" description="Helical" evidence="1">
    <location>
        <begin position="312"/>
        <end position="329"/>
    </location>
</feature>
<dbReference type="PANTHER" id="PTHR31061">
    <property type="entry name" value="LD22376P"/>
    <property type="match status" value="1"/>
</dbReference>
<keyword evidence="1" id="KW-0472">Membrane</keyword>
<evidence type="ECO:0000313" key="3">
    <source>
        <dbReference type="EMBL" id="QJW93558.1"/>
    </source>
</evidence>
<accession>A0A6M5YHW2</accession>
<feature type="transmembrane region" description="Helical" evidence="1">
    <location>
        <begin position="164"/>
        <end position="182"/>
    </location>
</feature>
<feature type="transmembrane region" description="Helical" evidence="1">
    <location>
        <begin position="249"/>
        <end position="267"/>
    </location>
</feature>
<dbReference type="InterPro" id="IPR012429">
    <property type="entry name" value="HGSNAT_cat"/>
</dbReference>
<dbReference type="KEGG" id="ftj:FTUN_1065"/>
<dbReference type="PANTHER" id="PTHR31061:SF24">
    <property type="entry name" value="LD22376P"/>
    <property type="match status" value="1"/>
</dbReference>
<organism evidence="3 4">
    <name type="scientific">Frigoriglobus tundricola</name>
    <dbReference type="NCBI Taxonomy" id="2774151"/>
    <lineage>
        <taxon>Bacteria</taxon>
        <taxon>Pseudomonadati</taxon>
        <taxon>Planctomycetota</taxon>
        <taxon>Planctomycetia</taxon>
        <taxon>Gemmatales</taxon>
        <taxon>Gemmataceae</taxon>
        <taxon>Frigoriglobus</taxon>
    </lineage>
</organism>
<feature type="transmembrane region" description="Helical" evidence="1">
    <location>
        <begin position="354"/>
        <end position="372"/>
    </location>
</feature>
<evidence type="ECO:0000259" key="2">
    <source>
        <dbReference type="Pfam" id="PF07786"/>
    </source>
</evidence>
<evidence type="ECO:0000256" key="1">
    <source>
        <dbReference type="SAM" id="Phobius"/>
    </source>
</evidence>
<gene>
    <name evidence="3" type="ORF">FTUN_1065</name>
</gene>
<keyword evidence="1" id="KW-1133">Transmembrane helix</keyword>
<reference evidence="4" key="1">
    <citation type="submission" date="2020-05" db="EMBL/GenBank/DDBJ databases">
        <title>Frigoriglobus tundricola gen. nov., sp. nov., a psychrotolerant cellulolytic planctomycete of the family Gemmataceae with two divergent copies of 16S rRNA gene.</title>
        <authorList>
            <person name="Kulichevskaya I.S."/>
            <person name="Ivanova A.A."/>
            <person name="Naumoff D.G."/>
            <person name="Beletsky A.V."/>
            <person name="Rijpstra W.I.C."/>
            <person name="Sinninghe Damste J.S."/>
            <person name="Mardanov A.V."/>
            <person name="Ravin N.V."/>
            <person name="Dedysh S.N."/>
        </authorList>
    </citation>
    <scope>NUCLEOTIDE SEQUENCE [LARGE SCALE GENOMIC DNA]</scope>
    <source>
        <strain evidence="4">PL17</strain>
    </source>
</reference>
<feature type="domain" description="Heparan-alpha-glucosaminide N-acetyltransferase catalytic" evidence="2">
    <location>
        <begin position="22"/>
        <end position="242"/>
    </location>
</feature>
<dbReference type="AlphaFoldDB" id="A0A6M5YHW2"/>
<feature type="transmembrane region" description="Helical" evidence="1">
    <location>
        <begin position="109"/>
        <end position="127"/>
    </location>
</feature>
<feature type="transmembrane region" description="Helical" evidence="1">
    <location>
        <begin position="76"/>
        <end position="97"/>
    </location>
</feature>
<keyword evidence="1" id="KW-0812">Transmembrane</keyword>
<dbReference type="Pfam" id="PF07786">
    <property type="entry name" value="HGSNAT_cat"/>
    <property type="match status" value="1"/>
</dbReference>
<feature type="transmembrane region" description="Helical" evidence="1">
    <location>
        <begin position="218"/>
        <end position="237"/>
    </location>
</feature>
<sequence>MSNSPLPAPDRAGAAPTDPPGRLVSLDALRGFDMFWIVGADDLVKALVKLYDTPAMRTVDDQLEHVEWEGFHFEDLIFPMFVFIVGVSLVFSLGRTIERQGRGTAVTRVVTRGVLLYLLGLFYYGGFGTPFEQIRLMGVLQRIALAYLFSGLIFCYFGTGGRVAACAGLLVGYWALMTFVPVPDVGAGHFEPGKNLANWVDKQYLPLRKWDGDYDPEGLLSTLPAIANCLLGVFAGQLLKGSAGNYRKVFTLIAGGAVCVVAGWLWGEQFPVIKKLWTSSFLLVAVGYSSVLLGLFYLIVDVWKLQWWARPFVWIGMNPITIYLIHKLVDMEAIAKRFVGGELRQRYLEPYGDLAVATVVMLMVFAICRFLYQRKIFLRL</sequence>
<keyword evidence="4" id="KW-1185">Reference proteome</keyword>
<protein>
    <submittedName>
        <fullName evidence="3">N-acetylglucosamine related transporter, NagX</fullName>
    </submittedName>
</protein>
<proteinExistence type="predicted"/>